<protein>
    <submittedName>
        <fullName evidence="3">Vanadium-dependent haloperoxidase</fullName>
    </submittedName>
</protein>
<evidence type="ECO:0000256" key="1">
    <source>
        <dbReference type="SAM" id="SignalP"/>
    </source>
</evidence>
<proteinExistence type="predicted"/>
<feature type="signal peptide" evidence="1">
    <location>
        <begin position="1"/>
        <end position="23"/>
    </location>
</feature>
<accession>A0ABT0H5K1</accession>
<dbReference type="InterPro" id="IPR036938">
    <property type="entry name" value="PAP2/HPO_sf"/>
</dbReference>
<gene>
    <name evidence="3" type="ORF">MUY34_03450</name>
</gene>
<keyword evidence="4" id="KW-1185">Reference proteome</keyword>
<dbReference type="PANTHER" id="PTHR34599:SF1">
    <property type="entry name" value="PHOSPHATIDIC ACID PHOSPHATASE TYPE 2_HALOPEROXIDASE DOMAIN-CONTAINING PROTEIN"/>
    <property type="match status" value="1"/>
</dbReference>
<name>A0ABT0H5K1_9FLAO</name>
<dbReference type="SUPFAM" id="SSF48317">
    <property type="entry name" value="Acid phosphatase/Vanadium-dependent haloperoxidase"/>
    <property type="match status" value="1"/>
</dbReference>
<sequence>MKNPTLKWMLLAVLVFSLLESCANDDDINLITDTEQVLETSDTTTQLIIDWNDLWLEIDRYAFGMRPTSTSRALAYIHLAAYETAVDDMVSFTSNNGRLQGFNIDENQRPDEMDMRIALNRCYARVMDHFMYNVSNGLEASIGELEDEKEDELSEGLSDQLVQNSRQWGNYVAQRVIAYSQTDTEAEQQILDPQPLSYEPPVGDGFWTYSAPEERAWFPYWESVRTFAISSSETSSIPPPIHYSETVNSAYYNQMNEVYVANDTAKEDDNEELWIAEFWSDDVEGLMLSPPGRQFSIAGQLVNQFDLDYESTLTLFLKLGFSLNDAAVSSWADKYEYMVMRPNVYINEFIDPDFQTNLYRLVFWPNPSFPGYPSGHSTFASAAAGIFIDTFGDSVDFTDRTHEGRTEFRGAPRQFSSFSDMAEENAFSRIPLGVHIRMDCTEGYRLGYEVADAVNGLNLASN</sequence>
<dbReference type="EMBL" id="JALPQF010000002">
    <property type="protein sequence ID" value="MCK8479660.1"/>
    <property type="molecule type" value="Genomic_DNA"/>
</dbReference>
<dbReference type="PANTHER" id="PTHR34599">
    <property type="entry name" value="PEROXIDASE-RELATED"/>
    <property type="match status" value="1"/>
</dbReference>
<dbReference type="InterPro" id="IPR000326">
    <property type="entry name" value="PAP2/HPO"/>
</dbReference>
<organism evidence="3 4">
    <name type="scientific">Psychroserpens algicola</name>
    <dbReference type="NCBI Taxonomy" id="1719034"/>
    <lineage>
        <taxon>Bacteria</taxon>
        <taxon>Pseudomonadati</taxon>
        <taxon>Bacteroidota</taxon>
        <taxon>Flavobacteriia</taxon>
        <taxon>Flavobacteriales</taxon>
        <taxon>Flavobacteriaceae</taxon>
        <taxon>Psychroserpens</taxon>
    </lineage>
</organism>
<evidence type="ECO:0000313" key="4">
    <source>
        <dbReference type="Proteomes" id="UP001203687"/>
    </source>
</evidence>
<evidence type="ECO:0000313" key="3">
    <source>
        <dbReference type="EMBL" id="MCK8479660.1"/>
    </source>
</evidence>
<keyword evidence="1" id="KW-0732">Signal</keyword>
<dbReference type="InterPro" id="IPR052559">
    <property type="entry name" value="V-haloperoxidase"/>
</dbReference>
<feature type="domain" description="Phosphatidic acid phosphatase type 2/haloperoxidase" evidence="2">
    <location>
        <begin position="334"/>
        <end position="449"/>
    </location>
</feature>
<dbReference type="CDD" id="cd03398">
    <property type="entry name" value="PAP2_haloperoxidase"/>
    <property type="match status" value="1"/>
</dbReference>
<comment type="caution">
    <text evidence="3">The sequence shown here is derived from an EMBL/GenBank/DDBJ whole genome shotgun (WGS) entry which is preliminary data.</text>
</comment>
<dbReference type="Pfam" id="PF01569">
    <property type="entry name" value="PAP2"/>
    <property type="match status" value="1"/>
</dbReference>
<dbReference type="Proteomes" id="UP001203687">
    <property type="component" value="Unassembled WGS sequence"/>
</dbReference>
<reference evidence="3" key="1">
    <citation type="submission" date="2022-04" db="EMBL/GenBank/DDBJ databases">
        <authorList>
            <person name="Ren T."/>
        </authorList>
    </citation>
    <scope>NUCLEOTIDE SEQUENCE</scope>
    <source>
        <strain evidence="3">F63249</strain>
    </source>
</reference>
<feature type="chain" id="PRO_5045720045" evidence="1">
    <location>
        <begin position="24"/>
        <end position="462"/>
    </location>
</feature>
<dbReference type="Gene3D" id="1.10.606.20">
    <property type="match status" value="1"/>
</dbReference>
<evidence type="ECO:0000259" key="2">
    <source>
        <dbReference type="Pfam" id="PF01569"/>
    </source>
</evidence>
<dbReference type="RefSeq" id="WP_248411931.1">
    <property type="nucleotide sequence ID" value="NZ_JALPQF010000002.1"/>
</dbReference>